<dbReference type="Proteomes" id="UP001234297">
    <property type="component" value="Chromosome 7"/>
</dbReference>
<reference evidence="1 2" key="1">
    <citation type="journal article" date="2022" name="Hortic Res">
        <title>A haplotype resolved chromosomal level avocado genome allows analysis of novel avocado genes.</title>
        <authorList>
            <person name="Nath O."/>
            <person name="Fletcher S.J."/>
            <person name="Hayward A."/>
            <person name="Shaw L.M."/>
            <person name="Masouleh A.K."/>
            <person name="Furtado A."/>
            <person name="Henry R.J."/>
            <person name="Mitter N."/>
        </authorList>
    </citation>
    <scope>NUCLEOTIDE SEQUENCE [LARGE SCALE GENOMIC DNA]</scope>
    <source>
        <strain evidence="2">cv. Hass</strain>
    </source>
</reference>
<protein>
    <submittedName>
        <fullName evidence="1">Uncharacterized protein</fullName>
    </submittedName>
</protein>
<proteinExistence type="predicted"/>
<comment type="caution">
    <text evidence="1">The sequence shown here is derived from an EMBL/GenBank/DDBJ whole genome shotgun (WGS) entry which is preliminary data.</text>
</comment>
<accession>A0ACC2LDC3</accession>
<organism evidence="1 2">
    <name type="scientific">Persea americana</name>
    <name type="common">Avocado</name>
    <dbReference type="NCBI Taxonomy" id="3435"/>
    <lineage>
        <taxon>Eukaryota</taxon>
        <taxon>Viridiplantae</taxon>
        <taxon>Streptophyta</taxon>
        <taxon>Embryophyta</taxon>
        <taxon>Tracheophyta</taxon>
        <taxon>Spermatophyta</taxon>
        <taxon>Magnoliopsida</taxon>
        <taxon>Magnoliidae</taxon>
        <taxon>Laurales</taxon>
        <taxon>Lauraceae</taxon>
        <taxon>Persea</taxon>
    </lineage>
</organism>
<sequence>MKSLSSPQIPNASVLFDLTVEGSGRYRERQRDSNNRSSSKSCRLPDSTPLMLRVAMEIIASSSSSSLLHITNNSDIKDPSFFNGPDLALPKAKSTSWKASLTRIPAERASDRDSRALALKRSPTNAGNYASSFLLFLSLLQSIGFPLRRLCTSAFRNCELRNVKSFFLLWPRSMILASFRIPSLRCRFVCRNASFC</sequence>
<dbReference type="EMBL" id="CM056815">
    <property type="protein sequence ID" value="KAJ8631426.1"/>
    <property type="molecule type" value="Genomic_DNA"/>
</dbReference>
<name>A0ACC2LDC3_PERAE</name>
<evidence type="ECO:0000313" key="2">
    <source>
        <dbReference type="Proteomes" id="UP001234297"/>
    </source>
</evidence>
<gene>
    <name evidence="1" type="ORF">MRB53_024749</name>
</gene>
<evidence type="ECO:0000313" key="1">
    <source>
        <dbReference type="EMBL" id="KAJ8631426.1"/>
    </source>
</evidence>
<keyword evidence="2" id="KW-1185">Reference proteome</keyword>